<evidence type="ECO:0000313" key="1">
    <source>
        <dbReference type="EMBL" id="JAD79913.1"/>
    </source>
</evidence>
<proteinExistence type="predicted"/>
<organism evidence="1">
    <name type="scientific">Arundo donax</name>
    <name type="common">Giant reed</name>
    <name type="synonym">Donax arundinaceus</name>
    <dbReference type="NCBI Taxonomy" id="35708"/>
    <lineage>
        <taxon>Eukaryota</taxon>
        <taxon>Viridiplantae</taxon>
        <taxon>Streptophyta</taxon>
        <taxon>Embryophyta</taxon>
        <taxon>Tracheophyta</taxon>
        <taxon>Spermatophyta</taxon>
        <taxon>Magnoliopsida</taxon>
        <taxon>Liliopsida</taxon>
        <taxon>Poales</taxon>
        <taxon>Poaceae</taxon>
        <taxon>PACMAD clade</taxon>
        <taxon>Arundinoideae</taxon>
        <taxon>Arundineae</taxon>
        <taxon>Arundo</taxon>
    </lineage>
</organism>
<sequence>MLTEGELTYPRLQSSEVLRGEIFVVMICEQPSSSDLSTWLSKGKHHCALCTEICISKKVQQLYAVIKTLTKLATEMHIINV</sequence>
<accession>A0A0A9CZP8</accession>
<protein>
    <submittedName>
        <fullName evidence="1">Uncharacterized protein</fullName>
    </submittedName>
</protein>
<dbReference type="EMBL" id="GBRH01217982">
    <property type="protein sequence ID" value="JAD79913.1"/>
    <property type="molecule type" value="Transcribed_RNA"/>
</dbReference>
<reference evidence="1" key="2">
    <citation type="journal article" date="2015" name="Data Brief">
        <title>Shoot transcriptome of the giant reed, Arundo donax.</title>
        <authorList>
            <person name="Barrero R.A."/>
            <person name="Guerrero F.D."/>
            <person name="Moolhuijzen P."/>
            <person name="Goolsby J.A."/>
            <person name="Tidwell J."/>
            <person name="Bellgard S.E."/>
            <person name="Bellgard M.I."/>
        </authorList>
    </citation>
    <scope>NUCLEOTIDE SEQUENCE</scope>
    <source>
        <tissue evidence="1">Shoot tissue taken approximately 20 cm above the soil surface</tissue>
    </source>
</reference>
<reference evidence="1" key="1">
    <citation type="submission" date="2014-09" db="EMBL/GenBank/DDBJ databases">
        <authorList>
            <person name="Magalhaes I.L.F."/>
            <person name="Oliveira U."/>
            <person name="Santos F.R."/>
            <person name="Vidigal T.H.D.A."/>
            <person name="Brescovit A.D."/>
            <person name="Santos A.J."/>
        </authorList>
    </citation>
    <scope>NUCLEOTIDE SEQUENCE</scope>
    <source>
        <tissue evidence="1">Shoot tissue taken approximately 20 cm above the soil surface</tissue>
    </source>
</reference>
<dbReference type="AlphaFoldDB" id="A0A0A9CZP8"/>
<name>A0A0A9CZP8_ARUDO</name>